<evidence type="ECO:0000256" key="1">
    <source>
        <dbReference type="ARBA" id="ARBA00023015"/>
    </source>
</evidence>
<dbReference type="SUPFAM" id="SSF46689">
    <property type="entry name" value="Homeodomain-like"/>
    <property type="match status" value="1"/>
</dbReference>
<dbReference type="InterPro" id="IPR053142">
    <property type="entry name" value="PchR_regulatory_protein"/>
</dbReference>
<dbReference type="InterPro" id="IPR018060">
    <property type="entry name" value="HTH_AraC"/>
</dbReference>
<keyword evidence="1" id="KW-0805">Transcription regulation</keyword>
<keyword evidence="6" id="KW-1185">Reference proteome</keyword>
<proteinExistence type="predicted"/>
<dbReference type="PROSITE" id="PS01124">
    <property type="entry name" value="HTH_ARAC_FAMILY_2"/>
    <property type="match status" value="1"/>
</dbReference>
<dbReference type="Pfam" id="PF12833">
    <property type="entry name" value="HTH_18"/>
    <property type="match status" value="1"/>
</dbReference>
<keyword evidence="2" id="KW-0238">DNA-binding</keyword>
<sequence>MKVIISRSDKSIISEMDSISENDLSFQSYSKLKYSSDESFWNSHAHEIKYCGTHIARHQVNVLEDISLQTVDAPNVVSLFFVEKGLIQCNSVNNGLWEIGALQHNLIYNSYNTNETLFKKQKDLRLTIVSFAPDYFMQLSHGGGRVTDKIASNVVSGKSFSLGSAPNLRLTLQMLQLLNGLDQEGHNEAVERLLIEAKVLELLALQIGQLYLEDDLLSGRKLTALDIKKLHDVRDIILSDLSANFTLNSLSREVGLNVYKLKFGFKFLFGQPVFQYLKEARLKYAAKQISLDTKPISEIAYEAGFATPSHFSDAFKKFYGRSPNKFR</sequence>
<reference evidence="6" key="1">
    <citation type="submission" date="2020-01" db="EMBL/GenBank/DDBJ databases">
        <title>Sphingomonas sp. strain CSW-10.</title>
        <authorList>
            <person name="Chen W.-M."/>
        </authorList>
    </citation>
    <scope>NUCLEOTIDE SEQUENCE [LARGE SCALE GENOMIC DNA]</scope>
    <source>
        <strain evidence="6">NST-5</strain>
    </source>
</reference>
<gene>
    <name evidence="5" type="ORF">GV828_10290</name>
</gene>
<dbReference type="InterPro" id="IPR020449">
    <property type="entry name" value="Tscrpt_reg_AraC-type_HTH"/>
</dbReference>
<comment type="caution">
    <text evidence="5">The sequence shown here is derived from an EMBL/GenBank/DDBJ whole genome shotgun (WGS) entry which is preliminary data.</text>
</comment>
<dbReference type="PANTHER" id="PTHR47893">
    <property type="entry name" value="REGULATORY PROTEIN PCHR"/>
    <property type="match status" value="1"/>
</dbReference>
<feature type="domain" description="HTH araC/xylS-type" evidence="4">
    <location>
        <begin position="231"/>
        <end position="327"/>
    </location>
</feature>
<dbReference type="InterPro" id="IPR009057">
    <property type="entry name" value="Homeodomain-like_sf"/>
</dbReference>
<dbReference type="Gene3D" id="1.10.10.60">
    <property type="entry name" value="Homeodomain-like"/>
    <property type="match status" value="1"/>
</dbReference>
<dbReference type="PRINTS" id="PR00032">
    <property type="entry name" value="HTHARAC"/>
</dbReference>
<evidence type="ECO:0000313" key="6">
    <source>
        <dbReference type="Proteomes" id="UP000798602"/>
    </source>
</evidence>
<name>A0ABW9Z9N6_9FLAO</name>
<organism evidence="5 6">
    <name type="scientific">Flavobacterium ichthyis</name>
    <dbReference type="NCBI Taxonomy" id="2698827"/>
    <lineage>
        <taxon>Bacteria</taxon>
        <taxon>Pseudomonadati</taxon>
        <taxon>Bacteroidota</taxon>
        <taxon>Flavobacteriia</taxon>
        <taxon>Flavobacteriales</taxon>
        <taxon>Flavobacteriaceae</taxon>
        <taxon>Flavobacterium</taxon>
    </lineage>
</organism>
<dbReference type="Proteomes" id="UP000798602">
    <property type="component" value="Unassembled WGS sequence"/>
</dbReference>
<accession>A0ABW9Z9N6</accession>
<dbReference type="PANTHER" id="PTHR47893:SF1">
    <property type="entry name" value="REGULATORY PROTEIN PCHR"/>
    <property type="match status" value="1"/>
</dbReference>
<dbReference type="EMBL" id="JAABLM010000012">
    <property type="protein sequence ID" value="NBL65590.1"/>
    <property type="molecule type" value="Genomic_DNA"/>
</dbReference>
<keyword evidence="3" id="KW-0804">Transcription</keyword>
<evidence type="ECO:0000313" key="5">
    <source>
        <dbReference type="EMBL" id="NBL65590.1"/>
    </source>
</evidence>
<dbReference type="SMART" id="SM00342">
    <property type="entry name" value="HTH_ARAC"/>
    <property type="match status" value="1"/>
</dbReference>
<evidence type="ECO:0000259" key="4">
    <source>
        <dbReference type="PROSITE" id="PS01124"/>
    </source>
</evidence>
<evidence type="ECO:0000256" key="3">
    <source>
        <dbReference type="ARBA" id="ARBA00023163"/>
    </source>
</evidence>
<dbReference type="PROSITE" id="PS00041">
    <property type="entry name" value="HTH_ARAC_FAMILY_1"/>
    <property type="match status" value="1"/>
</dbReference>
<protein>
    <submittedName>
        <fullName evidence="5">Helix-turn-helix domain-containing protein</fullName>
    </submittedName>
</protein>
<dbReference type="InterPro" id="IPR018062">
    <property type="entry name" value="HTH_AraC-typ_CS"/>
</dbReference>
<dbReference type="RefSeq" id="WP_166537417.1">
    <property type="nucleotide sequence ID" value="NZ_JAABLM010000012.1"/>
</dbReference>
<evidence type="ECO:0000256" key="2">
    <source>
        <dbReference type="ARBA" id="ARBA00023125"/>
    </source>
</evidence>